<proteinExistence type="predicted"/>
<organism evidence="1 2">
    <name type="scientific">Vibrio tapetis subsp. tapetis</name>
    <dbReference type="NCBI Taxonomy" id="1671868"/>
    <lineage>
        <taxon>Bacteria</taxon>
        <taxon>Pseudomonadati</taxon>
        <taxon>Pseudomonadota</taxon>
        <taxon>Gammaproteobacteria</taxon>
        <taxon>Vibrionales</taxon>
        <taxon>Vibrionaceae</taxon>
        <taxon>Vibrio</taxon>
    </lineage>
</organism>
<dbReference type="PANTHER" id="PTHR10000:SF58">
    <property type="entry name" value="PYRIDOXAL PHOSPHATE PHOSPHATASE YBHA"/>
    <property type="match status" value="1"/>
</dbReference>
<dbReference type="PROSITE" id="PS01228">
    <property type="entry name" value="COF_1"/>
    <property type="match status" value="1"/>
</dbReference>
<dbReference type="EMBL" id="LT960612">
    <property type="protein sequence ID" value="SON52658.1"/>
    <property type="molecule type" value="Genomic_DNA"/>
</dbReference>
<dbReference type="Gene3D" id="3.40.50.1000">
    <property type="entry name" value="HAD superfamily/HAD-like"/>
    <property type="match status" value="1"/>
</dbReference>
<dbReference type="InterPro" id="IPR023214">
    <property type="entry name" value="HAD_sf"/>
</dbReference>
<protein>
    <recommendedName>
        <fullName evidence="3">Hydrolase</fullName>
    </recommendedName>
</protein>
<dbReference type="GO" id="GO:0005829">
    <property type="term" value="C:cytosol"/>
    <property type="evidence" value="ECO:0007669"/>
    <property type="project" value="TreeGrafter"/>
</dbReference>
<dbReference type="PROSITE" id="PS01229">
    <property type="entry name" value="COF_2"/>
    <property type="match status" value="1"/>
</dbReference>
<gene>
    <name evidence="1" type="ORF">VTAP4600_B1047</name>
</gene>
<keyword evidence="2" id="KW-1185">Reference proteome</keyword>
<dbReference type="GO" id="GO:0000287">
    <property type="term" value="F:magnesium ion binding"/>
    <property type="evidence" value="ECO:0007669"/>
    <property type="project" value="TreeGrafter"/>
</dbReference>
<sequence>MKYQAVVLDLDGTLLNDQNQINEVNQAAVKLAIKEGYKVTLASGRPHQMMLPYAKSLNIQEPLVCCNGAYLFDVTTNLKIDALAISKMKLVKLLQLLNDGQFDFTLYAENGIFAQRESQHIAGILTQGCELAVDLNVQLISDLDSLVSAAGAVFKILVPNQDNALLAELRNTLSTQFQADLSTPNKLDITAKTASKGRALQTWLKRCDISSHFTVAFGDGDNDSSMLNSVGEPVAMANASPRLKGIANVIITDNNGCGIGQYLRLIIQEGQRFHNHSYS</sequence>
<dbReference type="PANTHER" id="PTHR10000">
    <property type="entry name" value="PHOSPHOSERINE PHOSPHATASE"/>
    <property type="match status" value="1"/>
</dbReference>
<dbReference type="OrthoDB" id="9781413at2"/>
<dbReference type="CDD" id="cd07516">
    <property type="entry name" value="HAD_Pase"/>
    <property type="match status" value="1"/>
</dbReference>
<dbReference type="Gene3D" id="3.30.1240.10">
    <property type="match status" value="1"/>
</dbReference>
<dbReference type="GO" id="GO:0016791">
    <property type="term" value="F:phosphatase activity"/>
    <property type="evidence" value="ECO:0007669"/>
    <property type="project" value="TreeGrafter"/>
</dbReference>
<dbReference type="RefSeq" id="WP_102524855.1">
    <property type="nucleotide sequence ID" value="NZ_LT960612.1"/>
</dbReference>
<dbReference type="NCBIfam" id="TIGR00099">
    <property type="entry name" value="Cof-subfamily"/>
    <property type="match status" value="1"/>
</dbReference>
<dbReference type="Pfam" id="PF08282">
    <property type="entry name" value="Hydrolase_3"/>
    <property type="match status" value="1"/>
</dbReference>
<reference evidence="1 2" key="1">
    <citation type="submission" date="2017-10" db="EMBL/GenBank/DDBJ databases">
        <authorList>
            <person name="Banno H."/>
            <person name="Chua N.-H."/>
        </authorList>
    </citation>
    <scope>NUCLEOTIDE SEQUENCE [LARGE SCALE GENOMIC DNA]</scope>
    <source>
        <strain evidence="1">Vibrio tapetis CECT4600</strain>
    </source>
</reference>
<dbReference type="AlphaFoldDB" id="A0A2N8ZL72"/>
<dbReference type="SUPFAM" id="SSF56784">
    <property type="entry name" value="HAD-like"/>
    <property type="match status" value="1"/>
</dbReference>
<evidence type="ECO:0000313" key="1">
    <source>
        <dbReference type="EMBL" id="SON52658.1"/>
    </source>
</evidence>
<name>A0A2N8ZL72_9VIBR</name>
<dbReference type="InterPro" id="IPR000150">
    <property type="entry name" value="Cof"/>
</dbReference>
<accession>A0A2N8ZL72</accession>
<evidence type="ECO:0008006" key="3">
    <source>
        <dbReference type="Google" id="ProtNLM"/>
    </source>
</evidence>
<dbReference type="NCBIfam" id="TIGR01484">
    <property type="entry name" value="HAD-SF-IIB"/>
    <property type="match status" value="1"/>
</dbReference>
<dbReference type="KEGG" id="vta:B1047"/>
<dbReference type="InterPro" id="IPR006379">
    <property type="entry name" value="HAD-SF_hydro_IIB"/>
</dbReference>
<evidence type="ECO:0000313" key="2">
    <source>
        <dbReference type="Proteomes" id="UP000235828"/>
    </source>
</evidence>
<dbReference type="InterPro" id="IPR036412">
    <property type="entry name" value="HAD-like_sf"/>
</dbReference>
<dbReference type="Proteomes" id="UP000235828">
    <property type="component" value="Chromosome B"/>
</dbReference>